<gene>
    <name evidence="7" type="ORF">H9630_08015</name>
</gene>
<evidence type="ECO:0000256" key="1">
    <source>
        <dbReference type="ARBA" id="ARBA00022630"/>
    </source>
</evidence>
<dbReference type="InterPro" id="IPR001610">
    <property type="entry name" value="PAC"/>
</dbReference>
<dbReference type="Gene3D" id="3.30.750.24">
    <property type="entry name" value="STAS domain"/>
    <property type="match status" value="1"/>
</dbReference>
<evidence type="ECO:0000259" key="5">
    <source>
        <dbReference type="PROSITE" id="PS50113"/>
    </source>
</evidence>
<dbReference type="InterPro" id="IPR035965">
    <property type="entry name" value="PAS-like_dom_sf"/>
</dbReference>
<evidence type="ECO:0000256" key="2">
    <source>
        <dbReference type="ARBA" id="ARBA00022643"/>
    </source>
</evidence>
<dbReference type="EMBL" id="JACSPU010000002">
    <property type="protein sequence ID" value="MBD8014768.1"/>
    <property type="molecule type" value="Genomic_DNA"/>
</dbReference>
<evidence type="ECO:0000256" key="3">
    <source>
        <dbReference type="ARBA" id="ARBA00022991"/>
    </source>
</evidence>
<keyword evidence="1" id="KW-0285">Flavoprotein</keyword>
<dbReference type="PANTHER" id="PTHR47429">
    <property type="entry name" value="PROTEIN TWIN LOV 1"/>
    <property type="match status" value="1"/>
</dbReference>
<dbReference type="PROSITE" id="PS50112">
    <property type="entry name" value="PAS"/>
    <property type="match status" value="1"/>
</dbReference>
<keyword evidence="8" id="KW-1185">Reference proteome</keyword>
<feature type="domain" description="PAC" evidence="5">
    <location>
        <begin position="99"/>
        <end position="149"/>
    </location>
</feature>
<comment type="caution">
    <text evidence="7">The sequence shown here is derived from an EMBL/GenBank/DDBJ whole genome shotgun (WGS) entry which is preliminary data.</text>
</comment>
<keyword evidence="3" id="KW-0157">Chromophore</keyword>
<dbReference type="NCBIfam" id="TIGR00229">
    <property type="entry name" value="sensory_box"/>
    <property type="match status" value="1"/>
</dbReference>
<dbReference type="PROSITE" id="PS50801">
    <property type="entry name" value="STAS"/>
    <property type="match status" value="1"/>
</dbReference>
<evidence type="ECO:0000259" key="6">
    <source>
        <dbReference type="PROSITE" id="PS50801"/>
    </source>
</evidence>
<dbReference type="PANTHER" id="PTHR47429:SF2">
    <property type="entry name" value="PROTEIN TWIN LOV 1"/>
    <property type="match status" value="1"/>
</dbReference>
<dbReference type="InterPro" id="IPR036513">
    <property type="entry name" value="STAS_dom_sf"/>
</dbReference>
<dbReference type="PROSITE" id="PS50113">
    <property type="entry name" value="PAC"/>
    <property type="match status" value="1"/>
</dbReference>
<dbReference type="SUPFAM" id="SSF55785">
    <property type="entry name" value="PYP-like sensor domain (PAS domain)"/>
    <property type="match status" value="1"/>
</dbReference>
<feature type="domain" description="STAS" evidence="6">
    <location>
        <begin position="158"/>
        <end position="269"/>
    </location>
</feature>
<sequence>MLRLLHELKEEVDHLKELTQETQVTLLEAMLDGSKVGTIVTDPSQQDNPIIYTNRTFIEMTGYTQQEVIGKNCRFLQGPETDKEDIEKMRKAIAAEEAITLTLRNYRKDGSPFWNRLAIEPVQIEDKLYFIGTQTDITLERSQQQAIMANEDEIEKLMLPILSIQENVATVALVGTMNLQRFETLKVKICEYVQEHRIEHAIIDITGLSWNEKSPLYWFQQIYEALRIMGSNLYVTGISPAAAQQFADDLDRDNQLITFSTIERALSFITQKTTGENHFS</sequence>
<dbReference type="SMART" id="SM00086">
    <property type="entry name" value="PAC"/>
    <property type="match status" value="1"/>
</dbReference>
<dbReference type="InterPro" id="IPR000014">
    <property type="entry name" value="PAS"/>
</dbReference>
<protein>
    <submittedName>
        <fullName evidence="7">PAS domain-containing protein</fullName>
    </submittedName>
</protein>
<dbReference type="Pfam" id="PF13426">
    <property type="entry name" value="PAS_9"/>
    <property type="match status" value="1"/>
</dbReference>
<dbReference type="RefSeq" id="WP_191714969.1">
    <property type="nucleotide sequence ID" value="NZ_JACSPU010000002.1"/>
</dbReference>
<proteinExistence type="predicted"/>
<dbReference type="InterPro" id="IPR002645">
    <property type="entry name" value="STAS_dom"/>
</dbReference>
<dbReference type="CDD" id="cd07041">
    <property type="entry name" value="STAS_RsbR_RsbS_like"/>
    <property type="match status" value="1"/>
</dbReference>
<dbReference type="Gene3D" id="3.30.450.20">
    <property type="entry name" value="PAS domain"/>
    <property type="match status" value="1"/>
</dbReference>
<dbReference type="InterPro" id="IPR000700">
    <property type="entry name" value="PAS-assoc_C"/>
</dbReference>
<evidence type="ECO:0000313" key="7">
    <source>
        <dbReference type="EMBL" id="MBD8014768.1"/>
    </source>
</evidence>
<keyword evidence="2" id="KW-0288">FMN</keyword>
<reference evidence="7 8" key="1">
    <citation type="submission" date="2020-08" db="EMBL/GenBank/DDBJ databases">
        <title>A Genomic Blueprint of the Chicken Gut Microbiome.</title>
        <authorList>
            <person name="Gilroy R."/>
            <person name="Ravi A."/>
            <person name="Getino M."/>
            <person name="Pursley I."/>
            <person name="Horton D.L."/>
            <person name="Alikhan N.-F."/>
            <person name="Baker D."/>
            <person name="Gharbi K."/>
            <person name="Hall N."/>
            <person name="Watson M."/>
            <person name="Adriaenssens E.M."/>
            <person name="Foster-Nyarko E."/>
            <person name="Jarju S."/>
            <person name="Secka A."/>
            <person name="Antonio M."/>
            <person name="Oren A."/>
            <person name="Chaudhuri R."/>
            <person name="La Ragione R.M."/>
            <person name="Hildebrand F."/>
            <person name="Pallen M.J."/>
        </authorList>
    </citation>
    <scope>NUCLEOTIDE SEQUENCE [LARGE SCALE GENOMIC DNA]</scope>
    <source>
        <strain evidence="7 8">Sa1BUA13</strain>
    </source>
</reference>
<dbReference type="Proteomes" id="UP000658980">
    <property type="component" value="Unassembled WGS sequence"/>
</dbReference>
<evidence type="ECO:0000259" key="4">
    <source>
        <dbReference type="PROSITE" id="PS50112"/>
    </source>
</evidence>
<name>A0ABR8WCK5_9BACL</name>
<dbReference type="SMART" id="SM00091">
    <property type="entry name" value="PAS"/>
    <property type="match status" value="1"/>
</dbReference>
<dbReference type="Pfam" id="PF01740">
    <property type="entry name" value="STAS"/>
    <property type="match status" value="1"/>
</dbReference>
<organism evidence="7 8">
    <name type="scientific">Planococcus wigleyi</name>
    <dbReference type="NCBI Taxonomy" id="2762216"/>
    <lineage>
        <taxon>Bacteria</taxon>
        <taxon>Bacillati</taxon>
        <taxon>Bacillota</taxon>
        <taxon>Bacilli</taxon>
        <taxon>Bacillales</taxon>
        <taxon>Caryophanaceae</taxon>
        <taxon>Planococcus</taxon>
    </lineage>
</organism>
<dbReference type="SUPFAM" id="SSF52091">
    <property type="entry name" value="SpoIIaa-like"/>
    <property type="match status" value="1"/>
</dbReference>
<accession>A0ABR8WCK5</accession>
<feature type="domain" description="PAS" evidence="4">
    <location>
        <begin position="23"/>
        <end position="96"/>
    </location>
</feature>
<evidence type="ECO:0000313" key="8">
    <source>
        <dbReference type="Proteomes" id="UP000658980"/>
    </source>
</evidence>
<dbReference type="CDD" id="cd00130">
    <property type="entry name" value="PAS"/>
    <property type="match status" value="1"/>
</dbReference>